<dbReference type="Proteomes" id="UP000032049">
    <property type="component" value="Unassembled WGS sequence"/>
</dbReference>
<evidence type="ECO:0000313" key="1">
    <source>
        <dbReference type="EMBL" id="KIO75086.1"/>
    </source>
</evidence>
<name>A0A0D0GKV5_9SPHI</name>
<dbReference type="Gene3D" id="1.20.1590.10">
    <property type="entry name" value="YP_001051499.1 domain like"/>
    <property type="match status" value="1"/>
</dbReference>
<dbReference type="AlphaFoldDB" id="A0A0D0GKV5"/>
<dbReference type="STRING" id="1503925.TH53_22870"/>
<keyword evidence="2" id="KW-1185">Reference proteome</keyword>
<protein>
    <submittedName>
        <fullName evidence="1">Contig116, whole genome shotgun sequence</fullName>
    </submittedName>
</protein>
<dbReference type="InterPro" id="IPR023381">
    <property type="entry name" value="YP001051499.1-like_dom_sf"/>
</dbReference>
<dbReference type="EMBL" id="JXRA01000116">
    <property type="protein sequence ID" value="KIO75086.1"/>
    <property type="molecule type" value="Genomic_DNA"/>
</dbReference>
<organism evidence="1 2">
    <name type="scientific">Pedobacter lusitanus</name>
    <dbReference type="NCBI Taxonomy" id="1503925"/>
    <lineage>
        <taxon>Bacteria</taxon>
        <taxon>Pseudomonadati</taxon>
        <taxon>Bacteroidota</taxon>
        <taxon>Sphingobacteriia</taxon>
        <taxon>Sphingobacteriales</taxon>
        <taxon>Sphingobacteriaceae</taxon>
        <taxon>Pedobacter</taxon>
    </lineage>
</organism>
<proteinExistence type="predicted"/>
<accession>A0A0D0GKV5</accession>
<evidence type="ECO:0000313" key="2">
    <source>
        <dbReference type="Proteomes" id="UP000032049"/>
    </source>
</evidence>
<gene>
    <name evidence="1" type="ORF">TH53_22870</name>
</gene>
<sequence length="98" mass="11077">MSFSENRSWGDVGVLKDSISFCRNEFGDFDSSYALNASAVVYELLEYLLDKDISHIYNISTYVTDTIDFKLGEADPSLTNEELENHPDIIMNGNINLD</sequence>
<reference evidence="1 2" key="1">
    <citation type="submission" date="2015-01" db="EMBL/GenBank/DDBJ databases">
        <title>Draft genome sequence of Pedobacter sp. NL19 isolated from sludge of an effluent treatment pond in an abandoned uranium mine.</title>
        <authorList>
            <person name="Santos T."/>
            <person name="Caetano T."/>
            <person name="Covas C."/>
            <person name="Cruz A."/>
            <person name="Mendo S."/>
        </authorList>
    </citation>
    <scope>NUCLEOTIDE SEQUENCE [LARGE SCALE GENOMIC DNA]</scope>
    <source>
        <strain evidence="1 2">NL19</strain>
    </source>
</reference>
<comment type="caution">
    <text evidence="1">The sequence shown here is derived from an EMBL/GenBank/DDBJ whole genome shotgun (WGS) entry which is preliminary data.</text>
</comment>